<feature type="transmembrane region" description="Helical" evidence="1">
    <location>
        <begin position="6"/>
        <end position="22"/>
    </location>
</feature>
<feature type="transmembrane region" description="Helical" evidence="1">
    <location>
        <begin position="66"/>
        <end position="86"/>
    </location>
</feature>
<keyword evidence="3" id="KW-1185">Reference proteome</keyword>
<dbReference type="EMBL" id="JACSPU010000002">
    <property type="protein sequence ID" value="MBD8014561.1"/>
    <property type="molecule type" value="Genomic_DNA"/>
</dbReference>
<keyword evidence="1" id="KW-0472">Membrane</keyword>
<sequence>MEVLIIWLAIIFGFGFLRMFLRKRFGIAEEERAGINVRRFERWNGWVMLAGIIVLFSIFPDSLEVFFSWLLIVFLIVNGVQVFLEWKYLKGSRKYQVSLIYFAITAVAVVLFVSIASWQLG</sequence>
<keyword evidence="1" id="KW-1133">Transmembrane helix</keyword>
<name>A0ABR8WCS1_9BACL</name>
<keyword evidence="1" id="KW-0812">Transmembrane</keyword>
<dbReference type="Pfam" id="PF13789">
    <property type="entry name" value="DUF4181"/>
    <property type="match status" value="1"/>
</dbReference>
<dbReference type="InterPro" id="IPR025441">
    <property type="entry name" value="DUF4181"/>
</dbReference>
<dbReference type="RefSeq" id="WP_191714782.1">
    <property type="nucleotide sequence ID" value="NZ_JACSPU010000002.1"/>
</dbReference>
<evidence type="ECO:0000256" key="1">
    <source>
        <dbReference type="SAM" id="Phobius"/>
    </source>
</evidence>
<evidence type="ECO:0000313" key="2">
    <source>
        <dbReference type="EMBL" id="MBD8014561.1"/>
    </source>
</evidence>
<evidence type="ECO:0000313" key="3">
    <source>
        <dbReference type="Proteomes" id="UP000658980"/>
    </source>
</evidence>
<feature type="transmembrane region" description="Helical" evidence="1">
    <location>
        <begin position="98"/>
        <end position="120"/>
    </location>
</feature>
<dbReference type="Proteomes" id="UP000658980">
    <property type="component" value="Unassembled WGS sequence"/>
</dbReference>
<proteinExistence type="predicted"/>
<comment type="caution">
    <text evidence="2">The sequence shown here is derived from an EMBL/GenBank/DDBJ whole genome shotgun (WGS) entry which is preliminary data.</text>
</comment>
<gene>
    <name evidence="2" type="ORF">H9630_06980</name>
</gene>
<organism evidence="2 3">
    <name type="scientific">Planococcus wigleyi</name>
    <dbReference type="NCBI Taxonomy" id="2762216"/>
    <lineage>
        <taxon>Bacteria</taxon>
        <taxon>Bacillati</taxon>
        <taxon>Bacillota</taxon>
        <taxon>Bacilli</taxon>
        <taxon>Bacillales</taxon>
        <taxon>Caryophanaceae</taxon>
        <taxon>Planococcus</taxon>
    </lineage>
</organism>
<accession>A0ABR8WCS1</accession>
<feature type="transmembrane region" description="Helical" evidence="1">
    <location>
        <begin position="43"/>
        <end position="60"/>
    </location>
</feature>
<protein>
    <submittedName>
        <fullName evidence="2">DUF4181 domain-containing protein</fullName>
    </submittedName>
</protein>
<reference evidence="2 3" key="1">
    <citation type="submission" date="2020-08" db="EMBL/GenBank/DDBJ databases">
        <title>A Genomic Blueprint of the Chicken Gut Microbiome.</title>
        <authorList>
            <person name="Gilroy R."/>
            <person name="Ravi A."/>
            <person name="Getino M."/>
            <person name="Pursley I."/>
            <person name="Horton D.L."/>
            <person name="Alikhan N.-F."/>
            <person name="Baker D."/>
            <person name="Gharbi K."/>
            <person name="Hall N."/>
            <person name="Watson M."/>
            <person name="Adriaenssens E.M."/>
            <person name="Foster-Nyarko E."/>
            <person name="Jarju S."/>
            <person name="Secka A."/>
            <person name="Antonio M."/>
            <person name="Oren A."/>
            <person name="Chaudhuri R."/>
            <person name="La Ragione R.M."/>
            <person name="Hildebrand F."/>
            <person name="Pallen M.J."/>
        </authorList>
    </citation>
    <scope>NUCLEOTIDE SEQUENCE [LARGE SCALE GENOMIC DNA]</scope>
    <source>
        <strain evidence="2 3">Sa1BUA13</strain>
    </source>
</reference>